<dbReference type="EMBL" id="AFWA02000003">
    <property type="protein sequence ID" value="EMR10689.1"/>
    <property type="molecule type" value="Genomic_DNA"/>
</dbReference>
<dbReference type="Gene3D" id="3.40.30.10">
    <property type="entry name" value="Glutaredoxin"/>
    <property type="match status" value="1"/>
</dbReference>
<dbReference type="SUPFAM" id="SSF52833">
    <property type="entry name" value="Thioredoxin-like"/>
    <property type="match status" value="1"/>
</dbReference>
<evidence type="ECO:0000313" key="3">
    <source>
        <dbReference type="EMBL" id="EMR10689.1"/>
    </source>
</evidence>
<dbReference type="Proteomes" id="UP000011958">
    <property type="component" value="Unassembled WGS sequence"/>
</dbReference>
<dbReference type="InterPro" id="IPR051498">
    <property type="entry name" value="Phosducin-like_chap/apop_reg"/>
</dbReference>
<proteinExistence type="inferred from homology"/>
<dbReference type="eggNOG" id="KOG3170">
    <property type="taxonomic scope" value="Eukaryota"/>
</dbReference>
<dbReference type="InterPro" id="IPR036249">
    <property type="entry name" value="Thioredoxin-like_sf"/>
</dbReference>
<name>M7PJQ5_PNEMU</name>
<dbReference type="GO" id="GO:0006457">
    <property type="term" value="P:protein folding"/>
    <property type="evidence" value="ECO:0007669"/>
    <property type="project" value="TreeGrafter"/>
</dbReference>
<sequence>MEDTEWNDLLRAYGIVSARIQEKEADSSKEIQEPYVEELKSSEHSELDDLDDPVVKAYSERRLQELQAYAACAKYGEIRMIEYKEWITEVTEASYNTCVLVFLYKDTISASQRLAEKLKQIAMKYPYIKMVKIQGNKAIQGYPDKNLPTLLIYKLGNLIGQKIVNLGNIEEVENWLKELNVLNEEEIDE</sequence>
<dbReference type="Pfam" id="PF02114">
    <property type="entry name" value="Phosducin"/>
    <property type="match status" value="1"/>
</dbReference>
<dbReference type="PANTHER" id="PTHR45809">
    <property type="entry name" value="VIRAL IAP-ASSOCIATED FACTOR HOMOLOG"/>
    <property type="match status" value="1"/>
</dbReference>
<evidence type="ECO:0000313" key="4">
    <source>
        <dbReference type="Proteomes" id="UP000011958"/>
    </source>
</evidence>
<keyword evidence="4" id="KW-1185">Reference proteome</keyword>
<dbReference type="AlphaFoldDB" id="M7PJQ5"/>
<evidence type="ECO:0000256" key="1">
    <source>
        <dbReference type="ARBA" id="ARBA00009686"/>
    </source>
</evidence>
<dbReference type="VEuPathDB" id="FungiDB:PNEG_00840"/>
<protein>
    <recommendedName>
        <fullName evidence="2">Phosducin domain-containing protein</fullName>
    </recommendedName>
</protein>
<feature type="domain" description="Phosducin" evidence="2">
    <location>
        <begin position="20"/>
        <end position="187"/>
    </location>
</feature>
<dbReference type="HOGENOM" id="CLU_072604_1_1_1"/>
<gene>
    <name evidence="3" type="ORF">PNEG_00840</name>
</gene>
<comment type="caution">
    <text evidence="3">The sequence shown here is derived from an EMBL/GenBank/DDBJ whole genome shotgun (WGS) entry which is preliminary data.</text>
</comment>
<dbReference type="InterPro" id="IPR024253">
    <property type="entry name" value="Phosducin_thioredoxin-like_dom"/>
</dbReference>
<reference evidence="4" key="1">
    <citation type="journal article" date="2016" name="Nat. Commun.">
        <title>Genome analysis of three Pneumocystis species reveals adaptation mechanisms to life exclusively in mammalian hosts.</title>
        <authorList>
            <person name="Ma L."/>
            <person name="Chen Z."/>
            <person name="Huang D.W."/>
            <person name="Kutty G."/>
            <person name="Ishihara M."/>
            <person name="Wang H."/>
            <person name="Abouelleil A."/>
            <person name="Bishop L."/>
            <person name="Davey E."/>
            <person name="Deng R."/>
            <person name="Deng X."/>
            <person name="Fan L."/>
            <person name="Fantoni G."/>
            <person name="Fitzgerald M."/>
            <person name="Gogineni E."/>
            <person name="Goldberg J.M."/>
            <person name="Handley G."/>
            <person name="Hu X."/>
            <person name="Huber C."/>
            <person name="Jiao X."/>
            <person name="Jones K."/>
            <person name="Levin J.Z."/>
            <person name="Liu Y."/>
            <person name="Macdonald P."/>
            <person name="Melnikov A."/>
            <person name="Raley C."/>
            <person name="Sassi M."/>
            <person name="Sherman B.T."/>
            <person name="Song X."/>
            <person name="Sykes S."/>
            <person name="Tran B."/>
            <person name="Walsh L."/>
            <person name="Xia Y."/>
            <person name="Yang J."/>
            <person name="Young S."/>
            <person name="Zeng Q."/>
            <person name="Zheng X."/>
            <person name="Stephens R."/>
            <person name="Nusbaum C."/>
            <person name="Birren B.W."/>
            <person name="Azadi P."/>
            <person name="Lempicki R.A."/>
            <person name="Cuomo C.A."/>
            <person name="Kovacs J.A."/>
        </authorList>
    </citation>
    <scope>NUCLEOTIDE SEQUENCE [LARGE SCALE GENOMIC DNA]</scope>
    <source>
        <strain evidence="4">B123</strain>
    </source>
</reference>
<organism evidence="3 4">
    <name type="scientific">Pneumocystis murina (strain B123)</name>
    <name type="common">Mouse pneumocystis pneumonia agent</name>
    <name type="synonym">Pneumocystis carinii f. sp. muris</name>
    <dbReference type="NCBI Taxonomy" id="1069680"/>
    <lineage>
        <taxon>Eukaryota</taxon>
        <taxon>Fungi</taxon>
        <taxon>Dikarya</taxon>
        <taxon>Ascomycota</taxon>
        <taxon>Taphrinomycotina</taxon>
        <taxon>Pneumocystomycetes</taxon>
        <taxon>Pneumocystaceae</taxon>
        <taxon>Pneumocystis</taxon>
    </lineage>
</organism>
<dbReference type="RefSeq" id="XP_007872749.1">
    <property type="nucleotide sequence ID" value="XM_007874558.1"/>
</dbReference>
<dbReference type="STRING" id="1069680.M7PJQ5"/>
<comment type="similarity">
    <text evidence="1">Belongs to the phosducin family.</text>
</comment>
<evidence type="ECO:0000259" key="2">
    <source>
        <dbReference type="Pfam" id="PF02114"/>
    </source>
</evidence>
<dbReference type="PANTHER" id="PTHR45809:SF3">
    <property type="entry name" value="VIRAL IAP-ASSOCIATED FACTOR HOMOLOG"/>
    <property type="match status" value="1"/>
</dbReference>
<accession>M7PJQ5</accession>
<dbReference type="OrthoDB" id="45518at2759"/>
<dbReference type="OMA" id="FCEIRAN"/>
<dbReference type="GeneID" id="19894538"/>
<dbReference type="GO" id="GO:0005737">
    <property type="term" value="C:cytoplasm"/>
    <property type="evidence" value="ECO:0007669"/>
    <property type="project" value="TreeGrafter"/>
</dbReference>